<dbReference type="PROSITE" id="PS00383">
    <property type="entry name" value="TYR_PHOSPHATASE_1"/>
    <property type="match status" value="1"/>
</dbReference>
<evidence type="ECO:0000313" key="6">
    <source>
        <dbReference type="EMBL" id="KAK0726323.1"/>
    </source>
</evidence>
<name>A0AA40B2F4_9PEZI</name>
<dbReference type="InterPro" id="IPR029023">
    <property type="entry name" value="Tensin_phosphatase"/>
</dbReference>
<dbReference type="EC" id="3.1.3.67" evidence="1"/>
<dbReference type="GO" id="GO:0051896">
    <property type="term" value="P:regulation of phosphatidylinositol 3-kinase/protein kinase B signal transduction"/>
    <property type="evidence" value="ECO:0007669"/>
    <property type="project" value="TreeGrafter"/>
</dbReference>
<organism evidence="6 7">
    <name type="scientific">Apiosordaria backusii</name>
    <dbReference type="NCBI Taxonomy" id="314023"/>
    <lineage>
        <taxon>Eukaryota</taxon>
        <taxon>Fungi</taxon>
        <taxon>Dikarya</taxon>
        <taxon>Ascomycota</taxon>
        <taxon>Pezizomycotina</taxon>
        <taxon>Sordariomycetes</taxon>
        <taxon>Sordariomycetidae</taxon>
        <taxon>Sordariales</taxon>
        <taxon>Lasiosphaeriaceae</taxon>
        <taxon>Apiosordaria</taxon>
    </lineage>
</organism>
<keyword evidence="2" id="KW-0378">Hydrolase</keyword>
<dbReference type="GO" id="GO:0043491">
    <property type="term" value="P:phosphatidylinositol 3-kinase/protein kinase B signal transduction"/>
    <property type="evidence" value="ECO:0007669"/>
    <property type="project" value="TreeGrafter"/>
</dbReference>
<dbReference type="GO" id="GO:0005634">
    <property type="term" value="C:nucleus"/>
    <property type="evidence" value="ECO:0007669"/>
    <property type="project" value="TreeGrafter"/>
</dbReference>
<dbReference type="GO" id="GO:0005886">
    <property type="term" value="C:plasma membrane"/>
    <property type="evidence" value="ECO:0007669"/>
    <property type="project" value="TreeGrafter"/>
</dbReference>
<comment type="caution">
    <text evidence="6">The sequence shown here is derived from an EMBL/GenBank/DDBJ whole genome shotgun (WGS) entry which is preliminary data.</text>
</comment>
<dbReference type="InterPro" id="IPR051281">
    <property type="entry name" value="Dual-spec_lipid-protein_phosph"/>
</dbReference>
<dbReference type="Gene3D" id="3.90.190.10">
    <property type="entry name" value="Protein tyrosine phosphatase superfamily"/>
    <property type="match status" value="1"/>
</dbReference>
<dbReference type="PANTHER" id="PTHR12305:SF81">
    <property type="entry name" value="PHOSPHATIDYLINOSITOL 3,4,5-TRISPHOSPHATE 3-PHOSPHATASE AND DUAL-SPECIFICITY PROTEIN PHOSPHATASE PTEN"/>
    <property type="match status" value="1"/>
</dbReference>
<feature type="region of interest" description="Disordered" evidence="3">
    <location>
        <begin position="522"/>
        <end position="653"/>
    </location>
</feature>
<dbReference type="Pfam" id="PF00782">
    <property type="entry name" value="DSPc"/>
    <property type="match status" value="1"/>
</dbReference>
<evidence type="ECO:0000313" key="7">
    <source>
        <dbReference type="Proteomes" id="UP001172159"/>
    </source>
</evidence>
<dbReference type="AlphaFoldDB" id="A0AA40B2F4"/>
<dbReference type="PANTHER" id="PTHR12305">
    <property type="entry name" value="PHOSPHATASE WITH HOMOLOGY TO TENSIN"/>
    <property type="match status" value="1"/>
</dbReference>
<reference evidence="6" key="1">
    <citation type="submission" date="2023-06" db="EMBL/GenBank/DDBJ databases">
        <title>Genome-scale phylogeny and comparative genomics of the fungal order Sordariales.</title>
        <authorList>
            <consortium name="Lawrence Berkeley National Laboratory"/>
            <person name="Hensen N."/>
            <person name="Bonometti L."/>
            <person name="Westerberg I."/>
            <person name="Brannstrom I.O."/>
            <person name="Guillou S."/>
            <person name="Cros-Aarteil S."/>
            <person name="Calhoun S."/>
            <person name="Haridas S."/>
            <person name="Kuo A."/>
            <person name="Mondo S."/>
            <person name="Pangilinan J."/>
            <person name="Riley R."/>
            <person name="Labutti K."/>
            <person name="Andreopoulos B."/>
            <person name="Lipzen A."/>
            <person name="Chen C."/>
            <person name="Yanf M."/>
            <person name="Daum C."/>
            <person name="Ng V."/>
            <person name="Clum A."/>
            <person name="Steindorff A."/>
            <person name="Ohm R."/>
            <person name="Martin F."/>
            <person name="Silar P."/>
            <person name="Natvig D."/>
            <person name="Lalanne C."/>
            <person name="Gautier V."/>
            <person name="Ament-Velasquez S.L."/>
            <person name="Kruys A."/>
            <person name="Hutchinson M.I."/>
            <person name="Powell A.J."/>
            <person name="Barry K."/>
            <person name="Miller A.N."/>
            <person name="Grigoriev I.V."/>
            <person name="Debuchy R."/>
            <person name="Gladieux P."/>
            <person name="Thoren M.H."/>
            <person name="Johannesson H."/>
        </authorList>
    </citation>
    <scope>NUCLEOTIDE SEQUENCE</scope>
    <source>
        <strain evidence="6">CBS 540.89</strain>
    </source>
</reference>
<dbReference type="GO" id="GO:0046856">
    <property type="term" value="P:phosphatidylinositol dephosphorylation"/>
    <property type="evidence" value="ECO:0007669"/>
    <property type="project" value="TreeGrafter"/>
</dbReference>
<evidence type="ECO:0000259" key="4">
    <source>
        <dbReference type="PROSITE" id="PS50056"/>
    </source>
</evidence>
<keyword evidence="7" id="KW-1185">Reference proteome</keyword>
<dbReference type="GO" id="GO:0004725">
    <property type="term" value="F:protein tyrosine phosphatase activity"/>
    <property type="evidence" value="ECO:0007669"/>
    <property type="project" value="TreeGrafter"/>
</dbReference>
<dbReference type="PROSITE" id="PS50056">
    <property type="entry name" value="TYR_PHOSPHATASE_2"/>
    <property type="match status" value="1"/>
</dbReference>
<dbReference type="GO" id="GO:0042995">
    <property type="term" value="C:cell projection"/>
    <property type="evidence" value="ECO:0007669"/>
    <property type="project" value="TreeGrafter"/>
</dbReference>
<feature type="domain" description="Phosphatase tensin-type" evidence="5">
    <location>
        <begin position="12"/>
        <end position="220"/>
    </location>
</feature>
<feature type="compositionally biased region" description="Polar residues" evidence="3">
    <location>
        <begin position="319"/>
        <end position="330"/>
    </location>
</feature>
<dbReference type="InterPro" id="IPR029021">
    <property type="entry name" value="Prot-tyrosine_phosphatase-like"/>
</dbReference>
<dbReference type="PROSITE" id="PS51181">
    <property type="entry name" value="PPASE_TENSIN"/>
    <property type="match status" value="1"/>
</dbReference>
<dbReference type="SUPFAM" id="SSF52799">
    <property type="entry name" value="(Phosphotyrosine protein) phosphatases II"/>
    <property type="match status" value="1"/>
</dbReference>
<dbReference type="InterPro" id="IPR000340">
    <property type="entry name" value="Dual-sp_phosphatase_cat-dom"/>
</dbReference>
<evidence type="ECO:0000259" key="5">
    <source>
        <dbReference type="PROSITE" id="PS51181"/>
    </source>
</evidence>
<feature type="region of interest" description="Disordered" evidence="3">
    <location>
        <begin position="295"/>
        <end position="420"/>
    </location>
</feature>
<evidence type="ECO:0000256" key="3">
    <source>
        <dbReference type="SAM" id="MobiDB-lite"/>
    </source>
</evidence>
<feature type="compositionally biased region" description="Polar residues" evidence="3">
    <location>
        <begin position="398"/>
        <end position="410"/>
    </location>
</feature>
<dbReference type="CDD" id="cd14497">
    <property type="entry name" value="PTP_PTEN-like"/>
    <property type="match status" value="1"/>
</dbReference>
<dbReference type="EMBL" id="JAUKTV010000010">
    <property type="protein sequence ID" value="KAK0726323.1"/>
    <property type="molecule type" value="Genomic_DNA"/>
</dbReference>
<accession>A0AA40B2F4</accession>
<feature type="domain" description="Tyrosine specific protein phosphatases" evidence="4">
    <location>
        <begin position="154"/>
        <end position="192"/>
    </location>
</feature>
<evidence type="ECO:0000256" key="2">
    <source>
        <dbReference type="ARBA" id="ARBA00022801"/>
    </source>
</evidence>
<protein>
    <recommendedName>
        <fullName evidence="1">phosphatidylinositol-3,4,5-trisphosphate 3-phosphatase</fullName>
        <ecNumber evidence="1">3.1.3.67</ecNumber>
    </recommendedName>
</protein>
<feature type="compositionally biased region" description="Low complexity" evidence="3">
    <location>
        <begin position="574"/>
        <end position="584"/>
    </location>
</feature>
<dbReference type="Proteomes" id="UP001172159">
    <property type="component" value="Unassembled WGS sequence"/>
</dbReference>
<proteinExistence type="predicted"/>
<feature type="compositionally biased region" description="Basic and acidic residues" evidence="3">
    <location>
        <begin position="629"/>
        <end position="647"/>
    </location>
</feature>
<dbReference type="GO" id="GO:0005829">
    <property type="term" value="C:cytosol"/>
    <property type="evidence" value="ECO:0007669"/>
    <property type="project" value="TreeGrafter"/>
</dbReference>
<dbReference type="InterPro" id="IPR000387">
    <property type="entry name" value="Tyr_Pase_dom"/>
</dbReference>
<gene>
    <name evidence="6" type="ORF">B0T21DRAFT_421664</name>
</gene>
<dbReference type="InterPro" id="IPR016130">
    <property type="entry name" value="Tyr_Pase_AS"/>
</dbReference>
<sequence length="653" mass="71278">MTSLLRQLVAGPRAKHQETGLDLCYVTKKIIATSGPSQTYPQLAYRNPLDRLVSFLDARHGKEWMIWEFRAEGTGYPDEAVYGRVRHYPWPDHHPPPFRVVPVVVGGMRLWLNPTLLSIEGDREEEGGIKQHGEAGTKQKEGEGIDKIKEKRVVVVHCKAGKGRSGTMACSYLIAEEGWTAEDALKRFTDRRMRVGFGEGVSIPSQLRWVGYVDRWANKGGKVYRDQPVEILEVHVWGLRNGVKVEVEGYVDEGKKIKCFHTFTKEERVVVQGDAPGGGGIKDFVWDMYGGVKQQEEDDGKDIREEEGVKTGVVEDNSSEQGNLSRSSSKARLKDGLKKKLSVRRKKDTPAGSSTTSLDKLATGGGQKQKSKTIAIPEGAASEAEREKASLPGKLEPRSQSTTSLQNAGSFSFADPSEPGGQAVIFKPTKPIRIPNSDVNISVERRNKAPGNIGLTMVTAVAHVWFNTFFEGNGPEQGGRPDESGVFSIDWDKMDGIKGSSQRGTRACDRISVVWRTVPVGEVEDGGEAPGVIIHEPGEDSPVPEMKAADWKGDGTENPTAQKTLGLRVEDPESASVSKASSVKSQEDVTESSGLGQGGNEQVKEEEEDDDLKGVKVSGPAGEEVLDEAVVRDHAPVKKEKADETAKKGFIIE</sequence>
<dbReference type="GO" id="GO:0016314">
    <property type="term" value="F:phosphatidylinositol-3,4,5-trisphosphate 3-phosphatase activity"/>
    <property type="evidence" value="ECO:0007669"/>
    <property type="project" value="UniProtKB-EC"/>
</dbReference>
<evidence type="ECO:0000256" key="1">
    <source>
        <dbReference type="ARBA" id="ARBA00013015"/>
    </source>
</evidence>